<dbReference type="InterPro" id="IPR015943">
    <property type="entry name" value="WD40/YVTN_repeat-like_dom_sf"/>
</dbReference>
<dbReference type="InterPro" id="IPR011044">
    <property type="entry name" value="Quino_amine_DH_bsu"/>
</dbReference>
<feature type="signal peptide" evidence="2">
    <location>
        <begin position="1"/>
        <end position="30"/>
    </location>
</feature>
<feature type="chain" id="PRO_5021768843" evidence="2">
    <location>
        <begin position="31"/>
        <end position="326"/>
    </location>
</feature>
<keyword evidence="3" id="KW-0808">Transferase</keyword>
<organism evidence="3 4">
    <name type="scientific">Rohdeia mirabilis</name>
    <dbReference type="NCBI Taxonomy" id="2528008"/>
    <lineage>
        <taxon>Bacteria</taxon>
        <taxon>Pseudomonadati</taxon>
        <taxon>Planctomycetota</taxon>
        <taxon>Planctomycetia</taxon>
        <taxon>Planctomycetia incertae sedis</taxon>
        <taxon>Rohdeia</taxon>
    </lineage>
</organism>
<evidence type="ECO:0000313" key="4">
    <source>
        <dbReference type="Proteomes" id="UP000319342"/>
    </source>
</evidence>
<dbReference type="SUPFAM" id="SSF50969">
    <property type="entry name" value="YVTN repeat-like/Quinoprotein amine dehydrogenase"/>
    <property type="match status" value="1"/>
</dbReference>
<evidence type="ECO:0000313" key="3">
    <source>
        <dbReference type="EMBL" id="QDU83736.1"/>
    </source>
</evidence>
<keyword evidence="2" id="KW-0732">Signal</keyword>
<dbReference type="Gene3D" id="2.130.10.10">
    <property type="entry name" value="YVTN repeat-like/Quinoprotein amine dehydrogenase"/>
    <property type="match status" value="1"/>
</dbReference>
<keyword evidence="4" id="KW-1185">Reference proteome</keyword>
<dbReference type="EMBL" id="CP036290">
    <property type="protein sequence ID" value="QDU83736.1"/>
    <property type="molecule type" value="Genomic_DNA"/>
</dbReference>
<proteinExistence type="predicted"/>
<gene>
    <name evidence="3" type="ORF">Pla163_08370</name>
</gene>
<evidence type="ECO:0000256" key="2">
    <source>
        <dbReference type="SAM" id="SignalP"/>
    </source>
</evidence>
<feature type="region of interest" description="Disordered" evidence="1">
    <location>
        <begin position="36"/>
        <end position="70"/>
    </location>
</feature>
<accession>A0A518CWZ3</accession>
<dbReference type="Pfam" id="PF05096">
    <property type="entry name" value="Glu_cyclase_2"/>
    <property type="match status" value="1"/>
</dbReference>
<dbReference type="PANTHER" id="PTHR31270:SF1">
    <property type="entry name" value="GLUTAMINYL-PEPTIDE CYCLOTRANSFERASE"/>
    <property type="match status" value="1"/>
</dbReference>
<dbReference type="AlphaFoldDB" id="A0A518CWZ3"/>
<reference evidence="3 4" key="1">
    <citation type="submission" date="2019-02" db="EMBL/GenBank/DDBJ databases">
        <title>Deep-cultivation of Planctomycetes and their phenomic and genomic characterization uncovers novel biology.</title>
        <authorList>
            <person name="Wiegand S."/>
            <person name="Jogler M."/>
            <person name="Boedeker C."/>
            <person name="Pinto D."/>
            <person name="Vollmers J."/>
            <person name="Rivas-Marin E."/>
            <person name="Kohn T."/>
            <person name="Peeters S.H."/>
            <person name="Heuer A."/>
            <person name="Rast P."/>
            <person name="Oberbeckmann S."/>
            <person name="Bunk B."/>
            <person name="Jeske O."/>
            <person name="Meyerdierks A."/>
            <person name="Storesund J.E."/>
            <person name="Kallscheuer N."/>
            <person name="Luecker S."/>
            <person name="Lage O.M."/>
            <person name="Pohl T."/>
            <person name="Merkel B.J."/>
            <person name="Hornburger P."/>
            <person name="Mueller R.-W."/>
            <person name="Bruemmer F."/>
            <person name="Labrenz M."/>
            <person name="Spormann A.M."/>
            <person name="Op den Camp H."/>
            <person name="Overmann J."/>
            <person name="Amann R."/>
            <person name="Jetten M.S.M."/>
            <person name="Mascher T."/>
            <person name="Medema M.H."/>
            <person name="Devos D.P."/>
            <person name="Kaster A.-K."/>
            <person name="Ovreas L."/>
            <person name="Rohde M."/>
            <person name="Galperin M.Y."/>
            <person name="Jogler C."/>
        </authorList>
    </citation>
    <scope>NUCLEOTIDE SEQUENCE [LARGE SCALE GENOMIC DNA]</scope>
    <source>
        <strain evidence="3 4">Pla163</strain>
    </source>
</reference>
<sequence precursor="true">MIHHLVAPIRPSWLRLGLFGLAVAVCASCASCGSDPAPAPGPGGSSPAAPNGTPNGGGTPAGGTPPRVTAAKDATPVYTYRVVNSFPHDANAFTQGLLFHDGFLYESTGQVGESSLRRVDLVTGDVLQKVDVPGVFCEGLVLVGDTLLQLTWKNGVGYRWGLDDFDQRGTFDVYGEGWGLAYDGTRIIKSDGTSRLIFLDPETQKPTSAVSVRDRGAAVANLNELEWIDGCLYANVWMTDRIAKIDVETGRVMAWIDLEGIIDLAPEPSSNPANVLNGIAWDARARRLFVTGKDWPKLFEIELLTADGEPAPLGHPPAADATEPGE</sequence>
<dbReference type="Proteomes" id="UP000319342">
    <property type="component" value="Chromosome"/>
</dbReference>
<dbReference type="RefSeq" id="WP_145183973.1">
    <property type="nucleotide sequence ID" value="NZ_CP036290.1"/>
</dbReference>
<name>A0A518CWZ3_9BACT</name>
<dbReference type="GO" id="GO:0016603">
    <property type="term" value="F:glutaminyl-peptide cyclotransferase activity"/>
    <property type="evidence" value="ECO:0007669"/>
    <property type="project" value="InterPro"/>
</dbReference>
<dbReference type="PANTHER" id="PTHR31270">
    <property type="entry name" value="GLUTAMINYL-PEPTIDE CYCLOTRANSFERASE"/>
    <property type="match status" value="1"/>
</dbReference>
<evidence type="ECO:0000256" key="1">
    <source>
        <dbReference type="SAM" id="MobiDB-lite"/>
    </source>
</evidence>
<dbReference type="OrthoDB" id="9783700at2"/>
<protein>
    <submittedName>
        <fullName evidence="3">Glutamine cyclotransferase</fullName>
    </submittedName>
</protein>
<dbReference type="InterPro" id="IPR007788">
    <property type="entry name" value="QCT"/>
</dbReference>